<gene>
    <name evidence="6" type="ORF">LARSCL_LOCUS17824</name>
</gene>
<evidence type="ECO:0000313" key="6">
    <source>
        <dbReference type="EMBL" id="CAL1292754.1"/>
    </source>
</evidence>
<keyword evidence="2" id="KW-0719">Serine esterase</keyword>
<protein>
    <recommendedName>
        <fullName evidence="5">Carboxylesterase type B domain-containing protein</fullName>
    </recommendedName>
</protein>
<dbReference type="SUPFAM" id="SSF53474">
    <property type="entry name" value="alpha/beta-Hydrolases"/>
    <property type="match status" value="2"/>
</dbReference>
<dbReference type="PANTHER" id="PTHR43918">
    <property type="entry name" value="ACETYLCHOLINESTERASE"/>
    <property type="match status" value="1"/>
</dbReference>
<dbReference type="GO" id="GO:0003990">
    <property type="term" value="F:acetylcholinesterase activity"/>
    <property type="evidence" value="ECO:0007669"/>
    <property type="project" value="TreeGrafter"/>
</dbReference>
<keyword evidence="4" id="KW-0325">Glycoprotein</keyword>
<dbReference type="EMBL" id="CAXIEN010000312">
    <property type="protein sequence ID" value="CAL1292754.1"/>
    <property type="molecule type" value="Genomic_DNA"/>
</dbReference>
<keyword evidence="3" id="KW-0378">Hydrolase</keyword>
<proteinExistence type="inferred from homology"/>
<comment type="caution">
    <text evidence="6">The sequence shown here is derived from an EMBL/GenBank/DDBJ whole genome shotgun (WGS) entry which is preliminary data.</text>
</comment>
<evidence type="ECO:0000313" key="7">
    <source>
        <dbReference type="Proteomes" id="UP001497382"/>
    </source>
</evidence>
<evidence type="ECO:0000259" key="5">
    <source>
        <dbReference type="Pfam" id="PF00135"/>
    </source>
</evidence>
<dbReference type="PANTHER" id="PTHR43918:SF4">
    <property type="entry name" value="CARBOXYLIC ESTER HYDROLASE"/>
    <property type="match status" value="1"/>
</dbReference>
<dbReference type="GO" id="GO:0019695">
    <property type="term" value="P:choline metabolic process"/>
    <property type="evidence" value="ECO:0007669"/>
    <property type="project" value="TreeGrafter"/>
</dbReference>
<evidence type="ECO:0000256" key="2">
    <source>
        <dbReference type="ARBA" id="ARBA00022487"/>
    </source>
</evidence>
<evidence type="ECO:0000256" key="1">
    <source>
        <dbReference type="ARBA" id="ARBA00005964"/>
    </source>
</evidence>
<dbReference type="Pfam" id="PF00135">
    <property type="entry name" value="COesterase"/>
    <property type="match status" value="2"/>
</dbReference>
<dbReference type="InterPro" id="IPR002018">
    <property type="entry name" value="CarbesteraseB"/>
</dbReference>
<accession>A0AAV2BAU2</accession>
<dbReference type="InterPro" id="IPR029058">
    <property type="entry name" value="AB_hydrolase_fold"/>
</dbReference>
<reference evidence="6 7" key="1">
    <citation type="submission" date="2024-04" db="EMBL/GenBank/DDBJ databases">
        <authorList>
            <person name="Rising A."/>
            <person name="Reimegard J."/>
            <person name="Sonavane S."/>
            <person name="Akerstrom W."/>
            <person name="Nylinder S."/>
            <person name="Hedman E."/>
            <person name="Kallberg Y."/>
        </authorList>
    </citation>
    <scope>NUCLEOTIDE SEQUENCE [LARGE SCALE GENOMIC DNA]</scope>
</reference>
<keyword evidence="7" id="KW-1185">Reference proteome</keyword>
<sequence length="417" mass="47827">MEWYIGLLHFKSDDDGVARKPPMSLIWISMNRRSKMKILALFLYGFLVRAENIYRLNELVQTLSGSIQGTFNSVHGVPVRVFLGIPYAESPLGDQRFLKPKPVKPWSKTLEAINFSPACIQYTKYPFPLSKFYSAGSISVSLLCVSPLTKGLFNRAIMESGTTIVLTSNQLRLNLDFSQQVAETVGCAPDDKKIDIDPESLVSCLRSQNATYLAYVLWSLNPTATVYFWPQYGDDLFPSTSLDDIRNGNFHNVSILIGNTRNEGSFFITTLYPEIFGFFGEKNTVISKIHAGHIIRNFFSNYDDPEIYIKYYLDNVPDNDYNAIRRQTYTAVGDSIFLCPSVYFAESYAERKNDVYFYLFTHRPSNSVWAPWMGVEHFEEIQFVFGRPILNPELYEDNEIELSKKMIEIWTNFAKYG</sequence>
<dbReference type="Proteomes" id="UP001497382">
    <property type="component" value="Unassembled WGS sequence"/>
</dbReference>
<dbReference type="GO" id="GO:0005615">
    <property type="term" value="C:extracellular space"/>
    <property type="evidence" value="ECO:0007669"/>
    <property type="project" value="TreeGrafter"/>
</dbReference>
<feature type="domain" description="Carboxylesterase type B" evidence="5">
    <location>
        <begin position="59"/>
        <end position="123"/>
    </location>
</feature>
<feature type="domain" description="Carboxylesterase type B" evidence="5">
    <location>
        <begin position="133"/>
        <end position="417"/>
    </location>
</feature>
<dbReference type="GO" id="GO:0005886">
    <property type="term" value="C:plasma membrane"/>
    <property type="evidence" value="ECO:0007669"/>
    <property type="project" value="TreeGrafter"/>
</dbReference>
<evidence type="ECO:0000256" key="4">
    <source>
        <dbReference type="ARBA" id="ARBA00023180"/>
    </source>
</evidence>
<evidence type="ECO:0000256" key="3">
    <source>
        <dbReference type="ARBA" id="ARBA00022801"/>
    </source>
</evidence>
<organism evidence="6 7">
    <name type="scientific">Larinioides sclopetarius</name>
    <dbReference type="NCBI Taxonomy" id="280406"/>
    <lineage>
        <taxon>Eukaryota</taxon>
        <taxon>Metazoa</taxon>
        <taxon>Ecdysozoa</taxon>
        <taxon>Arthropoda</taxon>
        <taxon>Chelicerata</taxon>
        <taxon>Arachnida</taxon>
        <taxon>Araneae</taxon>
        <taxon>Araneomorphae</taxon>
        <taxon>Entelegynae</taxon>
        <taxon>Araneoidea</taxon>
        <taxon>Araneidae</taxon>
        <taxon>Larinioides</taxon>
    </lineage>
</organism>
<comment type="similarity">
    <text evidence="1">Belongs to the type-B carboxylesterase/lipase family.</text>
</comment>
<dbReference type="Gene3D" id="3.40.50.1820">
    <property type="entry name" value="alpha/beta hydrolase"/>
    <property type="match status" value="2"/>
</dbReference>
<dbReference type="AlphaFoldDB" id="A0AAV2BAU2"/>
<dbReference type="InterPro" id="IPR050654">
    <property type="entry name" value="AChE-related_enzymes"/>
</dbReference>
<name>A0AAV2BAU2_9ARAC</name>
<dbReference type="GO" id="GO:0006581">
    <property type="term" value="P:acetylcholine catabolic process"/>
    <property type="evidence" value="ECO:0007669"/>
    <property type="project" value="TreeGrafter"/>
</dbReference>